<proteinExistence type="predicted"/>
<comment type="caution">
    <text evidence="2">The sequence shown here is derived from an EMBL/GenBank/DDBJ whole genome shotgun (WGS) entry which is preliminary data.</text>
</comment>
<organism evidence="2 3">
    <name type="scientific">Trifolium medium</name>
    <dbReference type="NCBI Taxonomy" id="97028"/>
    <lineage>
        <taxon>Eukaryota</taxon>
        <taxon>Viridiplantae</taxon>
        <taxon>Streptophyta</taxon>
        <taxon>Embryophyta</taxon>
        <taxon>Tracheophyta</taxon>
        <taxon>Spermatophyta</taxon>
        <taxon>Magnoliopsida</taxon>
        <taxon>eudicotyledons</taxon>
        <taxon>Gunneridae</taxon>
        <taxon>Pentapetalae</taxon>
        <taxon>rosids</taxon>
        <taxon>fabids</taxon>
        <taxon>Fabales</taxon>
        <taxon>Fabaceae</taxon>
        <taxon>Papilionoideae</taxon>
        <taxon>50 kb inversion clade</taxon>
        <taxon>NPAAA clade</taxon>
        <taxon>Hologalegina</taxon>
        <taxon>IRL clade</taxon>
        <taxon>Trifolieae</taxon>
        <taxon>Trifolium</taxon>
    </lineage>
</organism>
<dbReference type="AlphaFoldDB" id="A0A392MX02"/>
<protein>
    <submittedName>
        <fullName evidence="2">Intersectin-2-like</fullName>
    </submittedName>
</protein>
<reference evidence="2 3" key="1">
    <citation type="journal article" date="2018" name="Front. Plant Sci.">
        <title>Red Clover (Trifolium pratense) and Zigzag Clover (T. medium) - A Picture of Genomic Similarities and Differences.</title>
        <authorList>
            <person name="Dluhosova J."/>
            <person name="Istvanek J."/>
            <person name="Nedelnik J."/>
            <person name="Repkova J."/>
        </authorList>
    </citation>
    <scope>NUCLEOTIDE SEQUENCE [LARGE SCALE GENOMIC DNA]</scope>
    <source>
        <strain evidence="3">cv. 10/8</strain>
        <tissue evidence="2">Leaf</tissue>
    </source>
</reference>
<name>A0A392MX02_9FABA</name>
<gene>
    <name evidence="2" type="ORF">A2U01_0012963</name>
</gene>
<feature type="region of interest" description="Disordered" evidence="1">
    <location>
        <begin position="42"/>
        <end position="64"/>
    </location>
</feature>
<sequence>MINGPPLEDARHLAQRYSRMRQEAETHSNWFSKFNQKEEISRRQARVRESPTAEHVAKLHAAEA</sequence>
<keyword evidence="3" id="KW-1185">Reference proteome</keyword>
<feature type="non-terminal residue" evidence="2">
    <location>
        <position position="64"/>
    </location>
</feature>
<accession>A0A392MX02</accession>
<dbReference type="EMBL" id="LXQA010021715">
    <property type="protein sequence ID" value="MCH92031.1"/>
    <property type="molecule type" value="Genomic_DNA"/>
</dbReference>
<evidence type="ECO:0000313" key="2">
    <source>
        <dbReference type="EMBL" id="MCH92031.1"/>
    </source>
</evidence>
<evidence type="ECO:0000313" key="3">
    <source>
        <dbReference type="Proteomes" id="UP000265520"/>
    </source>
</evidence>
<evidence type="ECO:0000256" key="1">
    <source>
        <dbReference type="SAM" id="MobiDB-lite"/>
    </source>
</evidence>
<dbReference type="Proteomes" id="UP000265520">
    <property type="component" value="Unassembled WGS sequence"/>
</dbReference>